<reference evidence="1 2" key="1">
    <citation type="journal article" date="2019" name="Sci. Rep.">
        <title>Orb-weaving spider Araneus ventricosus genome elucidates the spidroin gene catalogue.</title>
        <authorList>
            <person name="Kono N."/>
            <person name="Nakamura H."/>
            <person name="Ohtoshi R."/>
            <person name="Moran D.A.P."/>
            <person name="Shinohara A."/>
            <person name="Yoshida Y."/>
            <person name="Fujiwara M."/>
            <person name="Mori M."/>
            <person name="Tomita M."/>
            <person name="Arakawa K."/>
        </authorList>
    </citation>
    <scope>NUCLEOTIDE SEQUENCE [LARGE SCALE GENOMIC DNA]</scope>
</reference>
<dbReference type="AlphaFoldDB" id="A0A4Y2JYY5"/>
<accession>A0A4Y2JYY5</accession>
<gene>
    <name evidence="1" type="ORF">AVEN_230071_1</name>
</gene>
<dbReference type="EMBL" id="BGPR01004044">
    <property type="protein sequence ID" value="GBM95280.1"/>
    <property type="molecule type" value="Genomic_DNA"/>
</dbReference>
<evidence type="ECO:0000313" key="2">
    <source>
        <dbReference type="Proteomes" id="UP000499080"/>
    </source>
</evidence>
<keyword evidence="2" id="KW-1185">Reference proteome</keyword>
<feature type="non-terminal residue" evidence="1">
    <location>
        <position position="65"/>
    </location>
</feature>
<sequence length="65" mass="6861">MLSSGYCTMHPSDKAGRDSVVNCNVSARHSPILVSMDPGECFCKSAVNNGYTSGLAKSSKYVTEA</sequence>
<dbReference type="Proteomes" id="UP000499080">
    <property type="component" value="Unassembled WGS sequence"/>
</dbReference>
<protein>
    <submittedName>
        <fullName evidence="1">Uncharacterized protein</fullName>
    </submittedName>
</protein>
<proteinExistence type="predicted"/>
<name>A0A4Y2JYY5_ARAVE</name>
<organism evidence="1 2">
    <name type="scientific">Araneus ventricosus</name>
    <name type="common">Orbweaver spider</name>
    <name type="synonym">Epeira ventricosa</name>
    <dbReference type="NCBI Taxonomy" id="182803"/>
    <lineage>
        <taxon>Eukaryota</taxon>
        <taxon>Metazoa</taxon>
        <taxon>Ecdysozoa</taxon>
        <taxon>Arthropoda</taxon>
        <taxon>Chelicerata</taxon>
        <taxon>Arachnida</taxon>
        <taxon>Araneae</taxon>
        <taxon>Araneomorphae</taxon>
        <taxon>Entelegynae</taxon>
        <taxon>Araneoidea</taxon>
        <taxon>Araneidae</taxon>
        <taxon>Araneus</taxon>
    </lineage>
</organism>
<comment type="caution">
    <text evidence="1">The sequence shown here is derived from an EMBL/GenBank/DDBJ whole genome shotgun (WGS) entry which is preliminary data.</text>
</comment>
<evidence type="ECO:0000313" key="1">
    <source>
        <dbReference type="EMBL" id="GBM95280.1"/>
    </source>
</evidence>